<dbReference type="SMART" id="SM00267">
    <property type="entry name" value="GGDEF"/>
    <property type="match status" value="1"/>
</dbReference>
<dbReference type="GO" id="GO:0035438">
    <property type="term" value="F:cyclic-di-GMP binding"/>
    <property type="evidence" value="ECO:0007669"/>
    <property type="project" value="InterPro"/>
</dbReference>
<dbReference type="Pfam" id="PF00990">
    <property type="entry name" value="GGDEF"/>
    <property type="match status" value="1"/>
</dbReference>
<dbReference type="PANTHER" id="PTHR44757:SF2">
    <property type="entry name" value="BIOFILM ARCHITECTURE MAINTENANCE PROTEIN MBAA"/>
    <property type="match status" value="1"/>
</dbReference>
<dbReference type="Gene3D" id="3.30.70.270">
    <property type="match status" value="1"/>
</dbReference>
<dbReference type="EMBL" id="FOOY01000005">
    <property type="protein sequence ID" value="SFG17680.1"/>
    <property type="molecule type" value="Genomic_DNA"/>
</dbReference>
<evidence type="ECO:0000313" key="4">
    <source>
        <dbReference type="Proteomes" id="UP000198752"/>
    </source>
</evidence>
<dbReference type="InterPro" id="IPR000014">
    <property type="entry name" value="PAS"/>
</dbReference>
<evidence type="ECO:0000259" key="1">
    <source>
        <dbReference type="PROSITE" id="PS50883"/>
    </source>
</evidence>
<dbReference type="InterPro" id="IPR035965">
    <property type="entry name" value="PAS-like_dom_sf"/>
</dbReference>
<keyword evidence="4" id="KW-1185">Reference proteome</keyword>
<dbReference type="Proteomes" id="UP000198752">
    <property type="component" value="Unassembled WGS sequence"/>
</dbReference>
<dbReference type="SUPFAM" id="SSF55073">
    <property type="entry name" value="Nucleotide cyclase"/>
    <property type="match status" value="1"/>
</dbReference>
<dbReference type="SUPFAM" id="SSF141868">
    <property type="entry name" value="EAL domain-like"/>
    <property type="match status" value="1"/>
</dbReference>
<dbReference type="InterPro" id="IPR052155">
    <property type="entry name" value="Biofilm_reg_signaling"/>
</dbReference>
<dbReference type="InterPro" id="IPR009875">
    <property type="entry name" value="PilZ_domain"/>
</dbReference>
<dbReference type="Pfam" id="PF13188">
    <property type="entry name" value="PAS_8"/>
    <property type="match status" value="1"/>
</dbReference>
<proteinExistence type="predicted"/>
<dbReference type="CDD" id="cd01949">
    <property type="entry name" value="GGDEF"/>
    <property type="match status" value="1"/>
</dbReference>
<feature type="domain" description="GGDEF" evidence="2">
    <location>
        <begin position="296"/>
        <end position="428"/>
    </location>
</feature>
<dbReference type="AlphaFoldDB" id="A0A1I2PPY9"/>
<dbReference type="CDD" id="cd01948">
    <property type="entry name" value="EAL"/>
    <property type="match status" value="1"/>
</dbReference>
<organism evidence="3 4">
    <name type="scientific">Sporolactobacillus nakayamae</name>
    <dbReference type="NCBI Taxonomy" id="269670"/>
    <lineage>
        <taxon>Bacteria</taxon>
        <taxon>Bacillati</taxon>
        <taxon>Bacillota</taxon>
        <taxon>Bacilli</taxon>
        <taxon>Bacillales</taxon>
        <taxon>Sporolactobacillaceae</taxon>
        <taxon>Sporolactobacillus</taxon>
    </lineage>
</organism>
<dbReference type="STRING" id="269670.SAMN02982927_00911"/>
<dbReference type="SMART" id="SM00052">
    <property type="entry name" value="EAL"/>
    <property type="match status" value="1"/>
</dbReference>
<dbReference type="NCBIfam" id="TIGR00229">
    <property type="entry name" value="sensory_box"/>
    <property type="match status" value="1"/>
</dbReference>
<dbReference type="InterPro" id="IPR029787">
    <property type="entry name" value="Nucleotide_cyclase"/>
</dbReference>
<dbReference type="Gene3D" id="3.30.450.20">
    <property type="entry name" value="PAS domain"/>
    <property type="match status" value="2"/>
</dbReference>
<dbReference type="InterPro" id="IPR000160">
    <property type="entry name" value="GGDEF_dom"/>
</dbReference>
<dbReference type="Pfam" id="PF00563">
    <property type="entry name" value="EAL"/>
    <property type="match status" value="1"/>
</dbReference>
<gene>
    <name evidence="3" type="ORF">SAMN02982927_00911</name>
</gene>
<dbReference type="PROSITE" id="PS50887">
    <property type="entry name" value="GGDEF"/>
    <property type="match status" value="1"/>
</dbReference>
<dbReference type="PANTHER" id="PTHR44757">
    <property type="entry name" value="DIGUANYLATE CYCLASE DGCP"/>
    <property type="match status" value="1"/>
</dbReference>
<dbReference type="Pfam" id="PF07238">
    <property type="entry name" value="PilZ"/>
    <property type="match status" value="1"/>
</dbReference>
<dbReference type="SUPFAM" id="SSF55785">
    <property type="entry name" value="PYP-like sensor domain (PAS domain)"/>
    <property type="match status" value="2"/>
</dbReference>
<dbReference type="InterPro" id="IPR043128">
    <property type="entry name" value="Rev_trsase/Diguanyl_cyclase"/>
</dbReference>
<dbReference type="InterPro" id="IPR001633">
    <property type="entry name" value="EAL_dom"/>
</dbReference>
<dbReference type="Pfam" id="PF13426">
    <property type="entry name" value="PAS_9"/>
    <property type="match status" value="1"/>
</dbReference>
<dbReference type="RefSeq" id="WP_093670506.1">
    <property type="nucleotide sequence ID" value="NZ_FOOY01000005.1"/>
</dbReference>
<dbReference type="Gene3D" id="3.20.20.450">
    <property type="entry name" value="EAL domain"/>
    <property type="match status" value="1"/>
</dbReference>
<protein>
    <submittedName>
        <fullName evidence="3">PAS domain S-box-containing protein/diguanylate cyclase (GGDEF) domain-containing protein</fullName>
    </submittedName>
</protein>
<accession>A0A1I2PPY9</accession>
<dbReference type="NCBIfam" id="TIGR00254">
    <property type="entry name" value="GGDEF"/>
    <property type="match status" value="1"/>
</dbReference>
<evidence type="ECO:0000259" key="2">
    <source>
        <dbReference type="PROSITE" id="PS50887"/>
    </source>
</evidence>
<dbReference type="InterPro" id="IPR035919">
    <property type="entry name" value="EAL_sf"/>
</dbReference>
<dbReference type="OrthoDB" id="9759607at2"/>
<sequence length="849" mass="97532">MFDNKRKKNTNLSTDHAIEYPDLFFRSLFEGNPNIAFYMDVNGVIALPNKHFSECLDYTNDEIILNKFDTFLPDKEALSYKEALKNVMIGKNQYINTVLIHKNGTQIECQLTLMPARSQDHIIGAFGLVQDLTNKNLLKKSLIESELKFRSFADEASFGIFIFQGNQLIYGNPKFHTFMGPYLINNECLLDALHPDDHSTIQSNINELTVGGIGKDVPFRTIKEDGTHYYECHIKKIMYQNQATVVGSVQEVTKYKKAQLLTKFLADHDELTGLPNSRFFREKLEQEIVVSKTLNQKLAVMYVDLDRFKYINDTLGHPIGDEFLKQFADKLTKILDHHQFAARIGADEFLILCPNVFRHTVTQQAEKIINAFDAPFIVKDYRLPISLSIGISVFPRDGEDSTSLIKHADAALHQTKENKQSNYQMYTHKMNIVGYKRFTLASDLQNSLELSQFELYYQPKVDIATQRIIGAEALIRWNHPEWGLVSPAEFIPLAEEIGMMRQIDRWIEYTACLQNKAWQDKDLPAIPISINLSATRFLDHDLTANLLDVLGQTHLDPKYLEVEIVETALLENEKTVFTILDSLRQNGIGINLDDFGTGYSSLSYLKRFKGRINTLKIDKSFIDALSDTDDESSKYIIKSIIELAHHLKMKVVAEGVEAQEQLQLLQDFHCNLIQGYLFSKPVPADTFTELLRKERVKAPVEPISRRREVYENRRKHFRVDLDYPLSAMITLVQFHEQHVQLGNTRILIENIGLGGLRFLSDLRFGIDSSLILKVETNILGKKMTFLGSVVWTKELKSEVFQYDFKFIMNENERKILSQLLNKFALLLNENPLPPDCDFVTTDKYSVFAK</sequence>
<reference evidence="4" key="1">
    <citation type="submission" date="2016-10" db="EMBL/GenBank/DDBJ databases">
        <authorList>
            <person name="Varghese N."/>
            <person name="Submissions S."/>
        </authorList>
    </citation>
    <scope>NUCLEOTIDE SEQUENCE [LARGE SCALE GENOMIC DNA]</scope>
    <source>
        <strain evidence="4">ATCC 700379</strain>
    </source>
</reference>
<feature type="domain" description="EAL" evidence="1">
    <location>
        <begin position="437"/>
        <end position="695"/>
    </location>
</feature>
<dbReference type="PROSITE" id="PS50883">
    <property type="entry name" value="EAL"/>
    <property type="match status" value="1"/>
</dbReference>
<name>A0A1I2PPY9_9BACL</name>
<evidence type="ECO:0000313" key="3">
    <source>
        <dbReference type="EMBL" id="SFG17680.1"/>
    </source>
</evidence>